<reference evidence="3 4" key="1">
    <citation type="submission" date="2016-10" db="EMBL/GenBank/DDBJ databases">
        <authorList>
            <person name="de Groot N.N."/>
        </authorList>
    </citation>
    <scope>NUCLEOTIDE SEQUENCE [LARGE SCALE GENOMIC DNA]</scope>
    <source>
        <strain evidence="3 4">DSM 21633</strain>
    </source>
</reference>
<protein>
    <recommendedName>
        <fullName evidence="2">DUF3298 domain-containing protein</fullName>
    </recommendedName>
</protein>
<evidence type="ECO:0000313" key="3">
    <source>
        <dbReference type="EMBL" id="SEQ52558.1"/>
    </source>
</evidence>
<dbReference type="InterPro" id="IPR021729">
    <property type="entry name" value="DUF3298"/>
</dbReference>
<dbReference type="AlphaFoldDB" id="A0A1H9GRE1"/>
<keyword evidence="1" id="KW-0472">Membrane</keyword>
<keyword evidence="4" id="KW-1185">Reference proteome</keyword>
<evidence type="ECO:0000313" key="4">
    <source>
        <dbReference type="Proteomes" id="UP000199427"/>
    </source>
</evidence>
<proteinExistence type="predicted"/>
<dbReference type="RefSeq" id="WP_091773641.1">
    <property type="nucleotide sequence ID" value="NZ_CAESCL010000026.1"/>
</dbReference>
<dbReference type="Proteomes" id="UP000199427">
    <property type="component" value="Unassembled WGS sequence"/>
</dbReference>
<dbReference type="EMBL" id="FOES01000016">
    <property type="protein sequence ID" value="SEQ52558.1"/>
    <property type="molecule type" value="Genomic_DNA"/>
</dbReference>
<organism evidence="3 4">
    <name type="scientific">Piscibacillus halophilus</name>
    <dbReference type="NCBI Taxonomy" id="571933"/>
    <lineage>
        <taxon>Bacteria</taxon>
        <taxon>Bacillati</taxon>
        <taxon>Bacillota</taxon>
        <taxon>Bacilli</taxon>
        <taxon>Bacillales</taxon>
        <taxon>Bacillaceae</taxon>
        <taxon>Piscibacillus</taxon>
    </lineage>
</organism>
<feature type="transmembrane region" description="Helical" evidence="1">
    <location>
        <begin position="12"/>
        <end position="30"/>
    </location>
</feature>
<dbReference type="Gene3D" id="3.90.640.20">
    <property type="entry name" value="Heat-shock cognate protein, ATPase"/>
    <property type="match status" value="1"/>
</dbReference>
<dbReference type="Gene3D" id="3.30.565.40">
    <property type="entry name" value="Fervidobacterium nodosum Rt17-B1 like"/>
    <property type="match status" value="1"/>
</dbReference>
<sequence>MNHNAKQTVKYFVIAFIISFIIGNILSAIFSSAEEIHVDQEKDFDIVETDFDEIRLLTYETKEDLYSIKFELPFFKSEGLNNFFKGYMKRTNDQFLTVIEGNVTEERPGNLNVNLDIYESGEDLYSLVFTESEYTGGANVNETGHTWLVDLKKNRIIKQGELFKNTRKARDIIRPKVQQALLDQPDLGVFEEELDQWVNQPKYMFENMFIRDGKLVFRFDKYEITPGAAGMPEVEISIDEDIQSLFKKNWAKRLGVN</sequence>
<gene>
    <name evidence="3" type="ORF">SAMN05216362_11635</name>
</gene>
<accession>A0A1H9GRE1</accession>
<keyword evidence="1" id="KW-0812">Transmembrane</keyword>
<dbReference type="OrthoDB" id="9812065at2"/>
<name>A0A1H9GRE1_9BACI</name>
<dbReference type="Pfam" id="PF11738">
    <property type="entry name" value="DUF3298"/>
    <property type="match status" value="1"/>
</dbReference>
<evidence type="ECO:0000256" key="1">
    <source>
        <dbReference type="SAM" id="Phobius"/>
    </source>
</evidence>
<evidence type="ECO:0000259" key="2">
    <source>
        <dbReference type="Pfam" id="PF11738"/>
    </source>
</evidence>
<dbReference type="InterPro" id="IPR037126">
    <property type="entry name" value="PdaC/RsiV-like_sf"/>
</dbReference>
<dbReference type="STRING" id="571933.SAMN05216362_11635"/>
<keyword evidence="1" id="KW-1133">Transmembrane helix</keyword>
<feature type="domain" description="DUF3298" evidence="2">
    <location>
        <begin position="161"/>
        <end position="238"/>
    </location>
</feature>